<organism evidence="3">
    <name type="scientific">Laccaria bicolor (strain S238N-H82 / ATCC MYA-4686)</name>
    <name type="common">Bicoloured deceiver</name>
    <name type="synonym">Laccaria laccata var. bicolor</name>
    <dbReference type="NCBI Taxonomy" id="486041"/>
    <lineage>
        <taxon>Eukaryota</taxon>
        <taxon>Fungi</taxon>
        <taxon>Dikarya</taxon>
        <taxon>Basidiomycota</taxon>
        <taxon>Agaricomycotina</taxon>
        <taxon>Agaricomycetes</taxon>
        <taxon>Agaricomycetidae</taxon>
        <taxon>Agaricales</taxon>
        <taxon>Agaricineae</taxon>
        <taxon>Hydnangiaceae</taxon>
        <taxon>Laccaria</taxon>
    </lineage>
</organism>
<dbReference type="InParanoid" id="B0DJU9"/>
<dbReference type="AlphaFoldDB" id="B0DJU9"/>
<protein>
    <submittedName>
        <fullName evidence="2">Predicted protein</fullName>
    </submittedName>
</protein>
<name>B0DJU9_LACBS</name>
<dbReference type="Proteomes" id="UP000001194">
    <property type="component" value="Unassembled WGS sequence"/>
</dbReference>
<proteinExistence type="predicted"/>
<evidence type="ECO:0000313" key="2">
    <source>
        <dbReference type="EMBL" id="EDR05183.1"/>
    </source>
</evidence>
<reference evidence="2 3" key="1">
    <citation type="journal article" date="2008" name="Nature">
        <title>The genome of Laccaria bicolor provides insights into mycorrhizal symbiosis.</title>
        <authorList>
            <person name="Martin F."/>
            <person name="Aerts A."/>
            <person name="Ahren D."/>
            <person name="Brun A."/>
            <person name="Danchin E.G.J."/>
            <person name="Duchaussoy F."/>
            <person name="Gibon J."/>
            <person name="Kohler A."/>
            <person name="Lindquist E."/>
            <person name="Pereda V."/>
            <person name="Salamov A."/>
            <person name="Shapiro H.J."/>
            <person name="Wuyts J."/>
            <person name="Blaudez D."/>
            <person name="Buee M."/>
            <person name="Brokstein P."/>
            <person name="Canbaeck B."/>
            <person name="Cohen D."/>
            <person name="Courty P.E."/>
            <person name="Coutinho P.M."/>
            <person name="Delaruelle C."/>
            <person name="Detter J.C."/>
            <person name="Deveau A."/>
            <person name="DiFazio S."/>
            <person name="Duplessis S."/>
            <person name="Fraissinet-Tachet L."/>
            <person name="Lucic E."/>
            <person name="Frey-Klett P."/>
            <person name="Fourrey C."/>
            <person name="Feussner I."/>
            <person name="Gay G."/>
            <person name="Grimwood J."/>
            <person name="Hoegger P.J."/>
            <person name="Jain P."/>
            <person name="Kilaru S."/>
            <person name="Labbe J."/>
            <person name="Lin Y.C."/>
            <person name="Legue V."/>
            <person name="Le Tacon F."/>
            <person name="Marmeisse R."/>
            <person name="Melayah D."/>
            <person name="Montanini B."/>
            <person name="Muratet M."/>
            <person name="Nehls U."/>
            <person name="Niculita-Hirzel H."/>
            <person name="Oudot-Le Secq M.P."/>
            <person name="Peter M."/>
            <person name="Quesneville H."/>
            <person name="Rajashekar B."/>
            <person name="Reich M."/>
            <person name="Rouhier N."/>
            <person name="Schmutz J."/>
            <person name="Yin T."/>
            <person name="Chalot M."/>
            <person name="Henrissat B."/>
            <person name="Kuees U."/>
            <person name="Lucas S."/>
            <person name="Van de Peer Y."/>
            <person name="Podila G.K."/>
            <person name="Polle A."/>
            <person name="Pukkila P.J."/>
            <person name="Richardson P.M."/>
            <person name="Rouze P."/>
            <person name="Sanders I.R."/>
            <person name="Stajich J.E."/>
            <person name="Tunlid A."/>
            <person name="Tuskan G."/>
            <person name="Grigoriev I.V."/>
        </authorList>
    </citation>
    <scope>NUCLEOTIDE SEQUENCE [LARGE SCALE GENOMIC DNA]</scope>
    <source>
        <strain evidence="3">S238N-H82 / ATCC MYA-4686</strain>
    </source>
</reference>
<sequence length="74" mass="8250">MTTTLPCSRLSPDTYRTSDLQQLVSNNGLMPAFSTLLLVIYHFAPSVASMLAQCRLSLMRMTAYEVFVISRADC</sequence>
<keyword evidence="3" id="KW-1185">Reference proteome</keyword>
<evidence type="ECO:0000256" key="1">
    <source>
        <dbReference type="SAM" id="Phobius"/>
    </source>
</evidence>
<dbReference type="KEGG" id="lbc:LACBIDRAFT_303609"/>
<gene>
    <name evidence="2" type="ORF">LACBIDRAFT_303609</name>
</gene>
<keyword evidence="1" id="KW-0812">Transmembrane</keyword>
<dbReference type="GeneID" id="6079728"/>
<dbReference type="HOGENOM" id="CLU_2688241_0_0_1"/>
<accession>B0DJU9</accession>
<keyword evidence="1" id="KW-0472">Membrane</keyword>
<keyword evidence="1" id="KW-1133">Transmembrane helix</keyword>
<dbReference type="RefSeq" id="XP_001884148.1">
    <property type="nucleotide sequence ID" value="XM_001884113.1"/>
</dbReference>
<evidence type="ECO:0000313" key="3">
    <source>
        <dbReference type="Proteomes" id="UP000001194"/>
    </source>
</evidence>
<feature type="transmembrane region" description="Helical" evidence="1">
    <location>
        <begin position="29"/>
        <end position="52"/>
    </location>
</feature>
<dbReference type="EMBL" id="DS547114">
    <property type="protein sequence ID" value="EDR05183.1"/>
    <property type="molecule type" value="Genomic_DNA"/>
</dbReference>